<name>A0A316WAS8_9BASI</name>
<organism evidence="1 2">
    <name type="scientific">Ceraceosorus guamensis</name>
    <dbReference type="NCBI Taxonomy" id="1522189"/>
    <lineage>
        <taxon>Eukaryota</taxon>
        <taxon>Fungi</taxon>
        <taxon>Dikarya</taxon>
        <taxon>Basidiomycota</taxon>
        <taxon>Ustilaginomycotina</taxon>
        <taxon>Exobasidiomycetes</taxon>
        <taxon>Ceraceosorales</taxon>
        <taxon>Ceraceosoraceae</taxon>
        <taxon>Ceraceosorus</taxon>
    </lineage>
</organism>
<dbReference type="Proteomes" id="UP000245783">
    <property type="component" value="Unassembled WGS sequence"/>
</dbReference>
<proteinExistence type="predicted"/>
<dbReference type="EMBL" id="KZ819359">
    <property type="protein sequence ID" value="PWN44745.1"/>
    <property type="molecule type" value="Genomic_DNA"/>
</dbReference>
<keyword evidence="2" id="KW-1185">Reference proteome</keyword>
<evidence type="ECO:0000313" key="1">
    <source>
        <dbReference type="EMBL" id="PWN44745.1"/>
    </source>
</evidence>
<dbReference type="GeneID" id="37033199"/>
<gene>
    <name evidence="1" type="ORF">IE81DRAFT_253937</name>
</gene>
<dbReference type="AlphaFoldDB" id="A0A316WAS8"/>
<evidence type="ECO:0000313" key="2">
    <source>
        <dbReference type="Proteomes" id="UP000245783"/>
    </source>
</evidence>
<reference evidence="1 2" key="1">
    <citation type="journal article" date="2018" name="Mol. Biol. Evol.">
        <title>Broad Genomic Sampling Reveals a Smut Pathogenic Ancestry of the Fungal Clade Ustilaginomycotina.</title>
        <authorList>
            <person name="Kijpornyongpan T."/>
            <person name="Mondo S.J."/>
            <person name="Barry K."/>
            <person name="Sandor L."/>
            <person name="Lee J."/>
            <person name="Lipzen A."/>
            <person name="Pangilinan J."/>
            <person name="LaButti K."/>
            <person name="Hainaut M."/>
            <person name="Henrissat B."/>
            <person name="Grigoriev I.V."/>
            <person name="Spatafora J.W."/>
            <person name="Aime M.C."/>
        </authorList>
    </citation>
    <scope>NUCLEOTIDE SEQUENCE [LARGE SCALE GENOMIC DNA]</scope>
    <source>
        <strain evidence="1 2">MCA 4658</strain>
    </source>
</reference>
<dbReference type="RefSeq" id="XP_025371905.1">
    <property type="nucleotide sequence ID" value="XM_025511329.1"/>
</dbReference>
<accession>A0A316WAS8</accession>
<protein>
    <submittedName>
        <fullName evidence="1">Uncharacterized protein</fullName>
    </submittedName>
</protein>
<sequence>MYRPLVIGGLASCLLRSLALYLTLSRIWIPRRGWTGSRRLMDRNPNRSLCQARVYSQKRLLSDGQTSASRRIAVMLSMPRTRTASTASGIVSHFAETRPGTPPFLLAQSASSARHCTPTLGQSADPPSCGVVAFSPASIDTLLLLLLWSITRQRCSDARGMHPRKSAAHVAFLAQKCQTCE</sequence>
<dbReference type="InParanoid" id="A0A316WAS8"/>